<organism evidence="3 4">
    <name type="scientific">Elasticomyces elasticus</name>
    <dbReference type="NCBI Taxonomy" id="574655"/>
    <lineage>
        <taxon>Eukaryota</taxon>
        <taxon>Fungi</taxon>
        <taxon>Dikarya</taxon>
        <taxon>Ascomycota</taxon>
        <taxon>Pezizomycotina</taxon>
        <taxon>Dothideomycetes</taxon>
        <taxon>Dothideomycetidae</taxon>
        <taxon>Mycosphaerellales</taxon>
        <taxon>Teratosphaeriaceae</taxon>
        <taxon>Elasticomyces</taxon>
    </lineage>
</organism>
<dbReference type="PIRSF" id="PIRSF029171">
    <property type="entry name" value="Esterase_LipA"/>
    <property type="match status" value="1"/>
</dbReference>
<evidence type="ECO:0000313" key="3">
    <source>
        <dbReference type="EMBL" id="KAK5699540.1"/>
    </source>
</evidence>
<evidence type="ECO:0008006" key="5">
    <source>
        <dbReference type="Google" id="ProtNLM"/>
    </source>
</evidence>
<dbReference type="PANTHER" id="PTHR34853">
    <property type="match status" value="1"/>
</dbReference>
<dbReference type="Pfam" id="PF03583">
    <property type="entry name" value="LIP"/>
    <property type="match status" value="1"/>
</dbReference>
<dbReference type="Proteomes" id="UP001310594">
    <property type="component" value="Unassembled WGS sequence"/>
</dbReference>
<proteinExistence type="predicted"/>
<dbReference type="InterPro" id="IPR005152">
    <property type="entry name" value="Lipase_secreted"/>
</dbReference>
<dbReference type="Gene3D" id="1.10.260.130">
    <property type="match status" value="1"/>
</dbReference>
<evidence type="ECO:0000256" key="2">
    <source>
        <dbReference type="SAM" id="SignalP"/>
    </source>
</evidence>
<dbReference type="Gene3D" id="3.40.50.1820">
    <property type="entry name" value="alpha/beta hydrolase"/>
    <property type="match status" value="1"/>
</dbReference>
<dbReference type="SUPFAM" id="SSF53474">
    <property type="entry name" value="alpha/beta-Hydrolases"/>
    <property type="match status" value="1"/>
</dbReference>
<evidence type="ECO:0000256" key="1">
    <source>
        <dbReference type="ARBA" id="ARBA00022801"/>
    </source>
</evidence>
<dbReference type="AlphaFoldDB" id="A0AAN7W3M1"/>
<dbReference type="GO" id="GO:0004806">
    <property type="term" value="F:triacylglycerol lipase activity"/>
    <property type="evidence" value="ECO:0007669"/>
    <property type="project" value="InterPro"/>
</dbReference>
<dbReference type="InterPro" id="IPR029058">
    <property type="entry name" value="AB_hydrolase_fold"/>
</dbReference>
<name>A0AAN7W3M1_9PEZI</name>
<keyword evidence="2" id="KW-0732">Signal</keyword>
<dbReference type="EMBL" id="JAVRQU010000008">
    <property type="protein sequence ID" value="KAK5699540.1"/>
    <property type="molecule type" value="Genomic_DNA"/>
</dbReference>
<dbReference type="GO" id="GO:0016042">
    <property type="term" value="P:lipid catabolic process"/>
    <property type="evidence" value="ECO:0007669"/>
    <property type="project" value="InterPro"/>
</dbReference>
<feature type="signal peptide" evidence="2">
    <location>
        <begin position="1"/>
        <end position="20"/>
    </location>
</feature>
<sequence>MMAISKCLALVSLLFSVTTASPLVARQLFPLSPSIDPFYQPPTGFETKAPGTILKQRSAVTSIFGLLVNPVQAYQLLYRTTAVNGSAITTATTIFKPLGAKKDRFVSFHTAYDAAAVQCNPSYTYQLGAIQTDLITSVETLILEAYLKSGYIVTSPDYEGPEAAFGAGHLEGMAVLDGMRAVKNFRSTLGLTGTNPMTVGYGYSGGAIATGWAAALQPTYASELNIKGWAAGGLPSNLSAVVDFVDNTLFSGFLPGALAGLAKDSAYGAQLNPILDRYLTPYGRSIVTFAENNCAVRDIFAFSEQSILDTKFQTLGDQLLYEPTVAEVLTDNVLGVNATEAPRAPVFLYHASQDEIIPYANAKETAADWCSQGSSISFTTYAAGGHASTEFTGFPEALKFVGNAFAGTVPIGCSSNTVLNDTLDPLALGLNLEPITTRLIDALANIGENDSNIKADLNTLTKTVGT</sequence>
<comment type="caution">
    <text evidence="3">The sequence shown here is derived from an EMBL/GenBank/DDBJ whole genome shotgun (WGS) entry which is preliminary data.</text>
</comment>
<reference evidence="3" key="1">
    <citation type="submission" date="2023-08" db="EMBL/GenBank/DDBJ databases">
        <title>Black Yeasts Isolated from many extreme environments.</title>
        <authorList>
            <person name="Coleine C."/>
            <person name="Stajich J.E."/>
            <person name="Selbmann L."/>
        </authorList>
    </citation>
    <scope>NUCLEOTIDE SEQUENCE</scope>
    <source>
        <strain evidence="3">CCFEE 5810</strain>
    </source>
</reference>
<protein>
    <recommendedName>
        <fullName evidence="5">Triacylglycerol lipase</fullName>
    </recommendedName>
</protein>
<evidence type="ECO:0000313" key="4">
    <source>
        <dbReference type="Proteomes" id="UP001310594"/>
    </source>
</evidence>
<accession>A0AAN7W3M1</accession>
<dbReference type="PANTHER" id="PTHR34853:SF5">
    <property type="entry name" value="LIP-DOMAIN-CONTAINING PROTEIN-RELATED"/>
    <property type="match status" value="1"/>
</dbReference>
<feature type="chain" id="PRO_5043018104" description="Triacylglycerol lipase" evidence="2">
    <location>
        <begin position="21"/>
        <end position="466"/>
    </location>
</feature>
<keyword evidence="1" id="KW-0378">Hydrolase</keyword>
<gene>
    <name evidence="3" type="ORF">LTR97_005668</name>
</gene>